<dbReference type="PROSITE" id="PS50068">
    <property type="entry name" value="LDLRA_2"/>
    <property type="match status" value="2"/>
</dbReference>
<keyword evidence="10" id="KW-0675">Receptor</keyword>
<dbReference type="SMART" id="SM00192">
    <property type="entry name" value="LDLa"/>
    <property type="match status" value="2"/>
</dbReference>
<feature type="repeat" description="LDL-receptor class B" evidence="13">
    <location>
        <begin position="343"/>
        <end position="385"/>
    </location>
</feature>
<evidence type="ECO:0000313" key="17">
    <source>
        <dbReference type="Proteomes" id="UP000095283"/>
    </source>
</evidence>
<dbReference type="InterPro" id="IPR049883">
    <property type="entry name" value="NOTCH1_EGF-like"/>
</dbReference>
<evidence type="ECO:0000256" key="9">
    <source>
        <dbReference type="ARBA" id="ARBA00023157"/>
    </source>
</evidence>
<keyword evidence="6" id="KW-0677">Repeat</keyword>
<dbReference type="SUPFAM" id="SSF57184">
    <property type="entry name" value="Growth factor receptor domain"/>
    <property type="match status" value="1"/>
</dbReference>
<evidence type="ECO:0000256" key="7">
    <source>
        <dbReference type="ARBA" id="ARBA00022989"/>
    </source>
</evidence>
<feature type="domain" description="EGF-like calcium-binding" evidence="15">
    <location>
        <begin position="254"/>
        <end position="296"/>
    </location>
</feature>
<evidence type="ECO:0000256" key="11">
    <source>
        <dbReference type="ARBA" id="ARBA00023180"/>
    </source>
</evidence>
<dbReference type="InterPro" id="IPR023415">
    <property type="entry name" value="LDLR_class-A_CS"/>
</dbReference>
<keyword evidence="9 12" id="KW-1015">Disulfide bond</keyword>
<dbReference type="Gene3D" id="2.120.10.30">
    <property type="entry name" value="TolB, C-terminal domain"/>
    <property type="match status" value="1"/>
</dbReference>
<dbReference type="Pfam" id="PF00057">
    <property type="entry name" value="Ldl_recept_a"/>
    <property type="match status" value="1"/>
</dbReference>
<evidence type="ECO:0000256" key="12">
    <source>
        <dbReference type="PROSITE-ProRule" id="PRU00124"/>
    </source>
</evidence>
<evidence type="ECO:0000256" key="14">
    <source>
        <dbReference type="SAM" id="MobiDB-lite"/>
    </source>
</evidence>
<dbReference type="PANTHER" id="PTHR46513">
    <property type="entry name" value="VITELLOGENIN RECEPTOR-LIKE PROTEIN-RELATED-RELATED"/>
    <property type="match status" value="1"/>
</dbReference>
<dbReference type="AlphaFoldDB" id="A0A1I7XRA0"/>
<dbReference type="GO" id="GO:0006897">
    <property type="term" value="P:endocytosis"/>
    <property type="evidence" value="ECO:0007669"/>
    <property type="project" value="UniProtKB-KW"/>
</dbReference>
<dbReference type="Gene3D" id="3.30.420.10">
    <property type="entry name" value="Ribonuclease H-like superfamily/Ribonuclease H"/>
    <property type="match status" value="1"/>
</dbReference>
<evidence type="ECO:0000256" key="4">
    <source>
        <dbReference type="ARBA" id="ARBA00022692"/>
    </source>
</evidence>
<dbReference type="Pfam" id="PF07645">
    <property type="entry name" value="EGF_CA"/>
    <property type="match status" value="1"/>
</dbReference>
<dbReference type="SMART" id="SM00179">
    <property type="entry name" value="EGF_CA"/>
    <property type="match status" value="1"/>
</dbReference>
<dbReference type="Proteomes" id="UP000095283">
    <property type="component" value="Unplaced"/>
</dbReference>
<accession>A0A1I7XRA0</accession>
<dbReference type="CDD" id="cd00054">
    <property type="entry name" value="EGF_CA"/>
    <property type="match status" value="1"/>
</dbReference>
<dbReference type="InterPro" id="IPR001881">
    <property type="entry name" value="EGF-like_Ca-bd_dom"/>
</dbReference>
<evidence type="ECO:0000256" key="3">
    <source>
        <dbReference type="ARBA" id="ARBA00022583"/>
    </source>
</evidence>
<dbReference type="CDD" id="cd00112">
    <property type="entry name" value="LDLa"/>
    <property type="match status" value="2"/>
</dbReference>
<evidence type="ECO:0000313" key="18">
    <source>
        <dbReference type="WBParaSite" id="Hba_20058"/>
    </source>
</evidence>
<reference evidence="18" key="1">
    <citation type="submission" date="2016-11" db="UniProtKB">
        <authorList>
            <consortium name="WormBaseParasite"/>
        </authorList>
    </citation>
    <scope>IDENTIFICATION</scope>
</reference>
<dbReference type="GO" id="GO:0060070">
    <property type="term" value="P:canonical Wnt signaling pathway"/>
    <property type="evidence" value="ECO:0007669"/>
    <property type="project" value="TreeGrafter"/>
</dbReference>
<dbReference type="InterPro" id="IPR036055">
    <property type="entry name" value="LDL_receptor-like_sf"/>
</dbReference>
<dbReference type="PROSITE" id="PS01187">
    <property type="entry name" value="EGF_CA"/>
    <property type="match status" value="1"/>
</dbReference>
<dbReference type="Gene3D" id="2.40.128.620">
    <property type="match status" value="1"/>
</dbReference>
<evidence type="ECO:0000256" key="8">
    <source>
        <dbReference type="ARBA" id="ARBA00023136"/>
    </source>
</evidence>
<feature type="disulfide bond" evidence="12">
    <location>
        <begin position="651"/>
        <end position="666"/>
    </location>
</feature>
<dbReference type="InterPro" id="IPR000742">
    <property type="entry name" value="EGF"/>
</dbReference>
<name>A0A1I7XRA0_HETBA</name>
<dbReference type="SUPFAM" id="SSF57424">
    <property type="entry name" value="LDL receptor-like module"/>
    <property type="match status" value="2"/>
</dbReference>
<dbReference type="WBParaSite" id="Hba_20058">
    <property type="protein sequence ID" value="Hba_20058"/>
    <property type="gene ID" value="Hba_20058"/>
</dbReference>
<protein>
    <submittedName>
        <fullName evidence="18">EGF-like domain-containing protein</fullName>
    </submittedName>
</protein>
<keyword evidence="11" id="KW-0325">Glycoprotein</keyword>
<evidence type="ECO:0000259" key="16">
    <source>
        <dbReference type="SMART" id="SM00181"/>
    </source>
</evidence>
<feature type="repeat" description="LDL-receptor class B" evidence="13">
    <location>
        <begin position="471"/>
        <end position="515"/>
    </location>
</feature>
<dbReference type="GO" id="GO:0017147">
    <property type="term" value="F:Wnt-protein binding"/>
    <property type="evidence" value="ECO:0007669"/>
    <property type="project" value="TreeGrafter"/>
</dbReference>
<dbReference type="PROSITE" id="PS51120">
    <property type="entry name" value="LDLRB"/>
    <property type="match status" value="2"/>
</dbReference>
<dbReference type="GO" id="GO:0042813">
    <property type="term" value="F:Wnt receptor activity"/>
    <property type="evidence" value="ECO:0007669"/>
    <property type="project" value="TreeGrafter"/>
</dbReference>
<keyword evidence="3" id="KW-0254">Endocytosis</keyword>
<dbReference type="GO" id="GO:0003676">
    <property type="term" value="F:nucleic acid binding"/>
    <property type="evidence" value="ECO:0007669"/>
    <property type="project" value="InterPro"/>
</dbReference>
<evidence type="ECO:0000256" key="10">
    <source>
        <dbReference type="ARBA" id="ARBA00023170"/>
    </source>
</evidence>
<evidence type="ECO:0000256" key="6">
    <source>
        <dbReference type="ARBA" id="ARBA00022737"/>
    </source>
</evidence>
<evidence type="ECO:0000256" key="1">
    <source>
        <dbReference type="ARBA" id="ARBA00004167"/>
    </source>
</evidence>
<keyword evidence="2" id="KW-0245">EGF-like domain</keyword>
<dbReference type="SMART" id="SM00135">
    <property type="entry name" value="LY"/>
    <property type="match status" value="5"/>
</dbReference>
<feature type="compositionally biased region" description="Polar residues" evidence="14">
    <location>
        <begin position="97"/>
        <end position="107"/>
    </location>
</feature>
<dbReference type="InterPro" id="IPR036397">
    <property type="entry name" value="RNaseH_sf"/>
</dbReference>
<evidence type="ECO:0000259" key="15">
    <source>
        <dbReference type="SMART" id="SM00179"/>
    </source>
</evidence>
<dbReference type="Gene3D" id="4.10.400.10">
    <property type="entry name" value="Low-density Lipoprotein Receptor"/>
    <property type="match status" value="1"/>
</dbReference>
<dbReference type="InterPro" id="IPR000033">
    <property type="entry name" value="LDLR_classB_rpt"/>
</dbReference>
<dbReference type="PANTHER" id="PTHR46513:SF13">
    <property type="entry name" value="EGF-LIKE DOMAIN-CONTAINING PROTEIN"/>
    <property type="match status" value="1"/>
</dbReference>
<dbReference type="SMART" id="SM00181">
    <property type="entry name" value="EGF"/>
    <property type="match status" value="2"/>
</dbReference>
<comment type="subcellular location">
    <subcellularLocation>
        <location evidence="1">Membrane</location>
        <topology evidence="1">Single-pass membrane protein</topology>
    </subcellularLocation>
</comment>
<dbReference type="InterPro" id="IPR009030">
    <property type="entry name" value="Growth_fac_rcpt_cys_sf"/>
</dbReference>
<sequence>MGRAFLLSLHERDLIKALSTAGYMVKRSADAVKRYRKAIMNFLRHQEEYGTKKSSGQPSMLNDREKGKFCRQPLREWSNWRDDEDEQHGQPGCLRTLSGSVSPTFSSQSTKTRLEYNDVTLDWPSRSPDLNPMENLWAILVCRIHGDKRQFETTKDLQSAINNAWNEVDESVIKNLVNTFYDGKYSVKIPNVTLPSYECAIIQTFVDCLLIREDKTCNDAVKIEVAILSQLSIRGANDCVLKTNVTRGRPELKDVDECSSLSAGCSQICSNLPGSYECSCDSKYFYLDLNNNKTCIRRNKNPLWLFFAHGQSIWNISTDGKSFQLQRAGLQKTAMLDIDVLERRLYYADIGANAIERMNIDGTFPQIVQRFEVDGLEGIAVDWIGRNLYSLRRRDILVQTLEGRFRRILYANVMRLPRAIVVHPKIGQIFVSDWSSSAFIAAASMDGLSFHKIITQRITWPNALAVDIYAAKIYWADAFLDVIEVANLDGSGRRIVIADSGSIPHIFGMAVADDFLYWTDWTYRGLLRANKLTGDNITVLAQTALLPYSLKIFHQSLQPSAPYMSEKEIYYTCKNIGWIFLKYLNIVDSSPCTNLGCMQLCLLGLNQSAVCACGEGFDLDEDEKTCKSNCSEEHVECGGVDPRCISKLYWCDGVSHCSNHADESNCPPRICLPGQFQCHDNKKCVSPGGLCDGVDDCIDSSDEVFCTEK</sequence>
<keyword evidence="8" id="KW-0472">Membrane</keyword>
<comment type="caution">
    <text evidence="12">Lacks conserved residue(s) required for the propagation of feature annotation.</text>
</comment>
<keyword evidence="7" id="KW-1133">Transmembrane helix</keyword>
<keyword evidence="17" id="KW-1185">Reference proteome</keyword>
<dbReference type="SUPFAM" id="SSF63825">
    <property type="entry name" value="YWTD domain"/>
    <property type="match status" value="1"/>
</dbReference>
<evidence type="ECO:0000256" key="5">
    <source>
        <dbReference type="ARBA" id="ARBA00022729"/>
    </source>
</evidence>
<feature type="disulfide bond" evidence="12">
    <location>
        <begin position="691"/>
        <end position="706"/>
    </location>
</feature>
<dbReference type="GO" id="GO:0005886">
    <property type="term" value="C:plasma membrane"/>
    <property type="evidence" value="ECO:0007669"/>
    <property type="project" value="TreeGrafter"/>
</dbReference>
<feature type="domain" description="EGF-like" evidence="16">
    <location>
        <begin position="257"/>
        <end position="296"/>
    </location>
</feature>
<dbReference type="InterPro" id="IPR011042">
    <property type="entry name" value="6-blade_b-propeller_TolB-like"/>
</dbReference>
<organism evidence="17 18">
    <name type="scientific">Heterorhabditis bacteriophora</name>
    <name type="common">Entomopathogenic nematode worm</name>
    <dbReference type="NCBI Taxonomy" id="37862"/>
    <lineage>
        <taxon>Eukaryota</taxon>
        <taxon>Metazoa</taxon>
        <taxon>Ecdysozoa</taxon>
        <taxon>Nematoda</taxon>
        <taxon>Chromadorea</taxon>
        <taxon>Rhabditida</taxon>
        <taxon>Rhabditina</taxon>
        <taxon>Rhabditomorpha</taxon>
        <taxon>Strongyloidea</taxon>
        <taxon>Heterorhabditidae</taxon>
        <taxon>Heterorhabditis</taxon>
    </lineage>
</organism>
<dbReference type="GO" id="GO:0005509">
    <property type="term" value="F:calcium ion binding"/>
    <property type="evidence" value="ECO:0007669"/>
    <property type="project" value="InterPro"/>
</dbReference>
<feature type="region of interest" description="Disordered" evidence="14">
    <location>
        <begin position="80"/>
        <end position="107"/>
    </location>
</feature>
<dbReference type="PROSITE" id="PS01209">
    <property type="entry name" value="LDLRA_1"/>
    <property type="match status" value="1"/>
</dbReference>
<dbReference type="Gene3D" id="1.10.10.60">
    <property type="entry name" value="Homeodomain-like"/>
    <property type="match status" value="1"/>
</dbReference>
<dbReference type="InterPro" id="IPR018097">
    <property type="entry name" value="EGF_Ca-bd_CS"/>
</dbReference>
<evidence type="ECO:0000256" key="2">
    <source>
        <dbReference type="ARBA" id="ARBA00022536"/>
    </source>
</evidence>
<evidence type="ECO:0000256" key="13">
    <source>
        <dbReference type="PROSITE-ProRule" id="PRU00461"/>
    </source>
</evidence>
<dbReference type="InterPro" id="IPR002172">
    <property type="entry name" value="LDrepeatLR_classA_rpt"/>
</dbReference>
<dbReference type="FunFam" id="2.120.10.30:FF:000241">
    <property type="entry name" value="Low-density lipoprotein receptor-related protein 6"/>
    <property type="match status" value="1"/>
</dbReference>
<dbReference type="InterPro" id="IPR050778">
    <property type="entry name" value="Cueball_EGF_LRP_Nidogen"/>
</dbReference>
<keyword evidence="4" id="KW-0812">Transmembrane</keyword>
<dbReference type="SUPFAM" id="SSF57196">
    <property type="entry name" value="EGF/Laminin"/>
    <property type="match status" value="1"/>
</dbReference>
<proteinExistence type="predicted"/>
<dbReference type="Gene3D" id="2.10.25.10">
    <property type="entry name" value="Laminin"/>
    <property type="match status" value="2"/>
</dbReference>
<dbReference type="Pfam" id="PF00058">
    <property type="entry name" value="Ldl_recept_b"/>
    <property type="match status" value="2"/>
</dbReference>
<keyword evidence="5" id="KW-0732">Signal</keyword>
<dbReference type="PRINTS" id="PR00261">
    <property type="entry name" value="LDLRECEPTOR"/>
</dbReference>
<feature type="domain" description="EGF-like" evidence="16">
    <location>
        <begin position="591"/>
        <end position="627"/>
    </location>
</feature>